<evidence type="ECO:0000313" key="2">
    <source>
        <dbReference type="EMBL" id="RUS75482.1"/>
    </source>
</evidence>
<proteinExistence type="predicted"/>
<name>A0A433T1S8_ELYCH</name>
<reference evidence="2 3" key="1">
    <citation type="submission" date="2019-01" db="EMBL/GenBank/DDBJ databases">
        <title>A draft genome assembly of the solar-powered sea slug Elysia chlorotica.</title>
        <authorList>
            <person name="Cai H."/>
            <person name="Li Q."/>
            <person name="Fang X."/>
            <person name="Li J."/>
            <person name="Curtis N.E."/>
            <person name="Altenburger A."/>
            <person name="Shibata T."/>
            <person name="Feng M."/>
            <person name="Maeda T."/>
            <person name="Schwartz J.A."/>
            <person name="Shigenobu S."/>
            <person name="Lundholm N."/>
            <person name="Nishiyama T."/>
            <person name="Yang H."/>
            <person name="Hasebe M."/>
            <person name="Li S."/>
            <person name="Pierce S.K."/>
            <person name="Wang J."/>
        </authorList>
    </citation>
    <scope>NUCLEOTIDE SEQUENCE [LARGE SCALE GENOMIC DNA]</scope>
    <source>
        <strain evidence="2">EC2010</strain>
        <tissue evidence="2">Whole organism of an adult</tissue>
    </source>
</reference>
<dbReference type="Proteomes" id="UP000271974">
    <property type="component" value="Unassembled WGS sequence"/>
</dbReference>
<dbReference type="STRING" id="188477.A0A433T1S8"/>
<dbReference type="FunFam" id="3.40.50.1820:FF:000012">
    <property type="entry name" value="Lipase"/>
    <property type="match status" value="1"/>
</dbReference>
<dbReference type="AlphaFoldDB" id="A0A433T1S8"/>
<protein>
    <recommendedName>
        <fullName evidence="1">Partial AB-hydrolase lipase domain-containing protein</fullName>
    </recommendedName>
</protein>
<dbReference type="InterPro" id="IPR006693">
    <property type="entry name" value="AB_hydrolase_lipase"/>
</dbReference>
<feature type="domain" description="Partial AB-hydrolase lipase" evidence="1">
    <location>
        <begin position="1"/>
        <end position="63"/>
    </location>
</feature>
<dbReference type="GO" id="GO:0006629">
    <property type="term" value="P:lipid metabolic process"/>
    <property type="evidence" value="ECO:0007669"/>
    <property type="project" value="InterPro"/>
</dbReference>
<keyword evidence="3" id="KW-1185">Reference proteome</keyword>
<dbReference type="Gene3D" id="3.40.50.1820">
    <property type="entry name" value="alpha/beta hydrolase"/>
    <property type="match status" value="1"/>
</dbReference>
<dbReference type="SUPFAM" id="SSF53474">
    <property type="entry name" value="alpha/beta-Hydrolases"/>
    <property type="match status" value="1"/>
</dbReference>
<comment type="caution">
    <text evidence="2">The sequence shown here is derived from an EMBL/GenBank/DDBJ whole genome shotgun (WGS) entry which is preliminary data.</text>
</comment>
<feature type="non-terminal residue" evidence="2">
    <location>
        <position position="1"/>
    </location>
</feature>
<dbReference type="PANTHER" id="PTHR11005">
    <property type="entry name" value="LYSOSOMAL ACID LIPASE-RELATED"/>
    <property type="match status" value="1"/>
</dbReference>
<evidence type="ECO:0000313" key="3">
    <source>
        <dbReference type="Proteomes" id="UP000271974"/>
    </source>
</evidence>
<organism evidence="2 3">
    <name type="scientific">Elysia chlorotica</name>
    <name type="common">Eastern emerald elysia</name>
    <name type="synonym">Sea slug</name>
    <dbReference type="NCBI Taxonomy" id="188477"/>
    <lineage>
        <taxon>Eukaryota</taxon>
        <taxon>Metazoa</taxon>
        <taxon>Spiralia</taxon>
        <taxon>Lophotrochozoa</taxon>
        <taxon>Mollusca</taxon>
        <taxon>Gastropoda</taxon>
        <taxon>Heterobranchia</taxon>
        <taxon>Euthyneura</taxon>
        <taxon>Panpulmonata</taxon>
        <taxon>Sacoglossa</taxon>
        <taxon>Placobranchoidea</taxon>
        <taxon>Plakobranchidae</taxon>
        <taxon>Elysia</taxon>
    </lineage>
</organism>
<gene>
    <name evidence="2" type="ORF">EGW08_016750</name>
</gene>
<accession>A0A433T1S8</accession>
<dbReference type="OrthoDB" id="9974421at2759"/>
<dbReference type="Pfam" id="PF04083">
    <property type="entry name" value="Abhydro_lipase"/>
    <property type="match status" value="1"/>
</dbReference>
<dbReference type="EMBL" id="RQTK01000738">
    <property type="protein sequence ID" value="RUS75482.1"/>
    <property type="molecule type" value="Genomic_DNA"/>
</dbReference>
<feature type="non-terminal residue" evidence="2">
    <location>
        <position position="330"/>
    </location>
</feature>
<sequence>ELVQSKGYPVEYHPIVTEDGYILGLYRIPHGRHSSAGKLCACPRPVVLLQHGLLGSCDDFLVNPANESLGFILADAGADVWLGNSRGNVHSRMHTRLKPSSYNFWRFSWDAMAQYDLPATMYHILNQTGVQQLFYVGHSQGSAIAFARFSEDQALASRVRHLMALAPIARVGHMTSPPMRLLLPFAREMNVSFFMVPINYGQVLQHCESRLLFLCGFNARSFNTSRIDVYMSHDPAGTSAATMLQWAQNVKSGQFQRFDFGEHKNLITYGQKTPPLYDVSKVKVPVAIFRGGRDWLADTTDVDWLMSQLNVTDDINVPFYEHLDMIFGFD</sequence>
<evidence type="ECO:0000259" key="1">
    <source>
        <dbReference type="Pfam" id="PF04083"/>
    </source>
</evidence>
<dbReference type="InterPro" id="IPR029058">
    <property type="entry name" value="AB_hydrolase_fold"/>
</dbReference>